<feature type="binding site" evidence="8">
    <location>
        <begin position="114"/>
        <end position="116"/>
    </location>
    <ligand>
        <name>FMN</name>
        <dbReference type="ChEBI" id="CHEBI:58210"/>
    </ligand>
</feature>
<dbReference type="GO" id="GO:0003973">
    <property type="term" value="F:(S)-2-hydroxy-acid oxidase activity"/>
    <property type="evidence" value="ECO:0007669"/>
    <property type="project" value="UniProtKB-EC"/>
</dbReference>
<name>A0A131YX46_RHIAP</name>
<keyword evidence="8" id="KW-0288">FMN</keyword>
<dbReference type="Pfam" id="PF01070">
    <property type="entry name" value="FMN_dh"/>
    <property type="match status" value="1"/>
</dbReference>
<dbReference type="SUPFAM" id="SSF51395">
    <property type="entry name" value="FMN-linked oxidoreductases"/>
    <property type="match status" value="1"/>
</dbReference>
<feature type="domain" description="FMN hydroxy acid dehydrogenase" evidence="9">
    <location>
        <begin position="35"/>
        <end position="396"/>
    </location>
</feature>
<evidence type="ECO:0000256" key="2">
    <source>
        <dbReference type="ARBA" id="ARBA00013087"/>
    </source>
</evidence>
<feature type="binding site" evidence="8">
    <location>
        <position position="167"/>
    </location>
    <ligand>
        <name>glyoxylate</name>
        <dbReference type="ChEBI" id="CHEBI:36655"/>
    </ligand>
</feature>
<evidence type="ECO:0000256" key="3">
    <source>
        <dbReference type="ARBA" id="ARBA00023002"/>
    </source>
</evidence>
<dbReference type="PROSITE" id="PS51349">
    <property type="entry name" value="FMN_HYDROXY_ACID_DH_2"/>
    <property type="match status" value="1"/>
</dbReference>
<proteinExistence type="inferred from homology"/>
<dbReference type="InterPro" id="IPR013785">
    <property type="entry name" value="Aldolase_TIM"/>
</dbReference>
<dbReference type="InterPro" id="IPR012133">
    <property type="entry name" value="Alpha-hydoxy_acid_DH_FMN"/>
</dbReference>
<dbReference type="InterPro" id="IPR037396">
    <property type="entry name" value="FMN_HAD"/>
</dbReference>
<protein>
    <recommendedName>
        <fullName evidence="2">(S)-2-hydroxy-acid oxidase</fullName>
        <ecNumber evidence="2">1.1.3.15</ecNumber>
    </recommendedName>
</protein>
<evidence type="ECO:0000256" key="6">
    <source>
        <dbReference type="ARBA" id="ARBA00029327"/>
    </source>
</evidence>
<evidence type="ECO:0000256" key="7">
    <source>
        <dbReference type="PIRSR" id="PIRSR000138-1"/>
    </source>
</evidence>
<evidence type="ECO:0000256" key="8">
    <source>
        <dbReference type="PIRSR" id="PIRSR000138-2"/>
    </source>
</evidence>
<feature type="binding site" evidence="8">
    <location>
        <position position="289"/>
    </location>
    <ligand>
        <name>FMN</name>
        <dbReference type="ChEBI" id="CHEBI:58210"/>
    </ligand>
</feature>
<feature type="binding site" evidence="8">
    <location>
        <begin position="345"/>
        <end position="346"/>
    </location>
    <ligand>
        <name>FMN</name>
        <dbReference type="ChEBI" id="CHEBI:58210"/>
    </ligand>
</feature>
<feature type="binding site" evidence="8">
    <location>
        <position position="267"/>
    </location>
    <ligand>
        <name>FMN</name>
        <dbReference type="ChEBI" id="CHEBI:58210"/>
    </ligand>
</feature>
<organism evidence="10">
    <name type="scientific">Rhipicephalus appendiculatus</name>
    <name type="common">Brown ear tick</name>
    <dbReference type="NCBI Taxonomy" id="34631"/>
    <lineage>
        <taxon>Eukaryota</taxon>
        <taxon>Metazoa</taxon>
        <taxon>Ecdysozoa</taxon>
        <taxon>Arthropoda</taxon>
        <taxon>Chelicerata</taxon>
        <taxon>Arachnida</taxon>
        <taxon>Acari</taxon>
        <taxon>Parasitiformes</taxon>
        <taxon>Ixodida</taxon>
        <taxon>Ixodoidea</taxon>
        <taxon>Ixodidae</taxon>
        <taxon>Rhipicephalinae</taxon>
        <taxon>Rhipicephalus</taxon>
        <taxon>Rhipicephalus</taxon>
    </lineage>
</organism>
<evidence type="ECO:0000256" key="1">
    <source>
        <dbReference type="ARBA" id="ARBA00001917"/>
    </source>
</evidence>
<sequence>MLPESPSRVVIAVLVSVSLSQMKFKSVSALPRQDDQDETVVTIDDIQRIGEANLEDATRGYIASGAGREQTLKENTAAFMRLRFRPRSLVDVSKIHTATTVLGRKISFPVGFSPSAAHMIAHEDGEFGTAKAARDAGTVMILSAMSTASLEDVRASAPDCLLWQQIYIFKNRSLTESIIRRAEHQGFAAIVVTVDSPVEGQSAFITKNMFDLPEGLRFANLEASWPGRSFTFDGSKENSIARLLSSSVTWDDFRWLRSITTLPLVAKGILTAESALEAYRNGASAVLVSNHGARQLDGDPATIEALPEVVVAVGDRMEVYLDGGVRSGADAVKAVSIGARAVFVGRPVLWGLAYNGKDGVKKVLDILRSEFNRTIQLLGVPDVKNLCTDFVAREASYSQPLHRNCAPRRPWSDFVEYEITK</sequence>
<dbReference type="PANTHER" id="PTHR10578:SF146">
    <property type="entry name" value="OXIDASE, PUTATIVE-RELATED"/>
    <property type="match status" value="1"/>
</dbReference>
<feature type="binding site" evidence="8">
    <location>
        <position position="294"/>
    </location>
    <ligand>
        <name>glyoxylate</name>
        <dbReference type="ChEBI" id="CHEBI:36655"/>
    </ligand>
</feature>
<dbReference type="Gene3D" id="3.20.20.70">
    <property type="entry name" value="Aldolase class I"/>
    <property type="match status" value="1"/>
</dbReference>
<evidence type="ECO:0000256" key="5">
    <source>
        <dbReference type="ARBA" id="ARBA00029325"/>
    </source>
</evidence>
<dbReference type="InterPro" id="IPR008259">
    <property type="entry name" value="FMN_hydac_DH_AS"/>
</dbReference>
<comment type="similarity">
    <text evidence="4">Belongs to the FMN-dependent alpha-hydroxy acid dehydrogenase family.</text>
</comment>
<feature type="binding site" evidence="8">
    <location>
        <position position="291"/>
    </location>
    <ligand>
        <name>glyoxylate</name>
        <dbReference type="ChEBI" id="CHEBI:36655"/>
    </ligand>
</feature>
<comment type="cofactor">
    <cofactor evidence="1">
        <name>FMN</name>
        <dbReference type="ChEBI" id="CHEBI:58210"/>
    </cofactor>
</comment>
<dbReference type="PIRSF" id="PIRSF000138">
    <property type="entry name" value="Al-hdrx_acd_dh"/>
    <property type="match status" value="1"/>
</dbReference>
<feature type="binding site" evidence="8">
    <location>
        <position position="165"/>
    </location>
    <ligand>
        <name>FMN</name>
        <dbReference type="ChEBI" id="CHEBI:58210"/>
    </ligand>
</feature>
<dbReference type="PANTHER" id="PTHR10578">
    <property type="entry name" value="S -2-HYDROXY-ACID OXIDASE-RELATED"/>
    <property type="match status" value="1"/>
</dbReference>
<keyword evidence="3" id="KW-0560">Oxidoreductase</keyword>
<keyword evidence="8" id="KW-0285">Flavoprotein</keyword>
<dbReference type="InterPro" id="IPR000262">
    <property type="entry name" value="FMN-dep_DH"/>
</dbReference>
<evidence type="ECO:0000313" key="10">
    <source>
        <dbReference type="EMBL" id="JAP83218.1"/>
    </source>
</evidence>
<comment type="catalytic activity">
    <reaction evidence="5">
        <text>a (2S)-2-hydroxycarboxylate + O2 = a 2-oxocarboxylate + H2O2</text>
        <dbReference type="Rhea" id="RHEA:16789"/>
        <dbReference type="ChEBI" id="CHEBI:15379"/>
        <dbReference type="ChEBI" id="CHEBI:16240"/>
        <dbReference type="ChEBI" id="CHEBI:35179"/>
        <dbReference type="ChEBI" id="CHEBI:58123"/>
        <dbReference type="EC" id="1.1.3.15"/>
    </reaction>
    <physiologicalReaction direction="left-to-right" evidence="5">
        <dbReference type="Rhea" id="RHEA:16790"/>
    </physiologicalReaction>
</comment>
<reference evidence="10" key="1">
    <citation type="journal article" date="2016" name="Ticks Tick Borne Dis.">
        <title>De novo assembly and annotation of the salivary gland transcriptome of Rhipicephalus appendiculatus male and female ticks during blood feeding.</title>
        <authorList>
            <person name="de Castro M.H."/>
            <person name="de Klerk D."/>
            <person name="Pienaar R."/>
            <person name="Latif A.A."/>
            <person name="Rees D.J."/>
            <person name="Mans B.J."/>
        </authorList>
    </citation>
    <scope>NUCLEOTIDE SEQUENCE</scope>
    <source>
        <tissue evidence="10">Salivary glands</tissue>
    </source>
</reference>
<dbReference type="EMBL" id="GEDV01005339">
    <property type="protein sequence ID" value="JAP83218.1"/>
    <property type="molecule type" value="Transcribed_RNA"/>
</dbReference>
<evidence type="ECO:0000259" key="9">
    <source>
        <dbReference type="PROSITE" id="PS51349"/>
    </source>
</evidence>
<feature type="binding site" evidence="8">
    <location>
        <begin position="322"/>
        <end position="326"/>
    </location>
    <ligand>
        <name>FMN</name>
        <dbReference type="ChEBI" id="CHEBI:58210"/>
    </ligand>
</feature>
<feature type="binding site" evidence="8">
    <location>
        <position position="143"/>
    </location>
    <ligand>
        <name>FMN</name>
        <dbReference type="ChEBI" id="CHEBI:58210"/>
    </ligand>
</feature>
<accession>A0A131YX46</accession>
<comment type="catalytic activity">
    <reaction evidence="6">
        <text>2-hydroxyoctanoate + O2 = 2-oxooctanoate + H2O2</text>
        <dbReference type="Rhea" id="RHEA:67940"/>
        <dbReference type="ChEBI" id="CHEBI:15379"/>
        <dbReference type="ChEBI" id="CHEBI:16240"/>
        <dbReference type="ChEBI" id="CHEBI:133514"/>
        <dbReference type="ChEBI" id="CHEBI:176689"/>
    </reaction>
    <physiologicalReaction direction="left-to-right" evidence="6">
        <dbReference type="Rhea" id="RHEA:67941"/>
    </physiologicalReaction>
</comment>
<dbReference type="EC" id="1.1.3.15" evidence="2"/>
<evidence type="ECO:0000256" key="4">
    <source>
        <dbReference type="ARBA" id="ARBA00024042"/>
    </source>
</evidence>
<dbReference type="GO" id="GO:0005777">
    <property type="term" value="C:peroxisome"/>
    <property type="evidence" value="ECO:0007669"/>
    <property type="project" value="UniProtKB-ARBA"/>
</dbReference>
<dbReference type="AlphaFoldDB" id="A0A131YX46"/>
<feature type="binding site" evidence="8">
    <location>
        <position position="61"/>
    </location>
    <ligand>
        <name>glyoxylate</name>
        <dbReference type="ChEBI" id="CHEBI:36655"/>
    </ligand>
</feature>
<dbReference type="CDD" id="cd02809">
    <property type="entry name" value="alpha_hydroxyacid_oxid_FMN"/>
    <property type="match status" value="1"/>
</dbReference>
<dbReference type="FunFam" id="3.20.20.70:FF:000056">
    <property type="entry name" value="hydroxyacid oxidase 2"/>
    <property type="match status" value="1"/>
</dbReference>
<feature type="binding site" evidence="8">
    <location>
        <position position="193"/>
    </location>
    <ligand>
        <name>FMN</name>
        <dbReference type="ChEBI" id="CHEBI:58210"/>
    </ligand>
</feature>
<dbReference type="GO" id="GO:0010181">
    <property type="term" value="F:FMN binding"/>
    <property type="evidence" value="ECO:0007669"/>
    <property type="project" value="InterPro"/>
</dbReference>
<dbReference type="PROSITE" id="PS00557">
    <property type="entry name" value="FMN_HYDROXY_ACID_DH_1"/>
    <property type="match status" value="1"/>
</dbReference>
<feature type="active site" description="Proton acceptor" evidence="7">
    <location>
        <position position="291"/>
    </location>
</feature>